<reference evidence="1 2" key="1">
    <citation type="journal article" date="2015" name="Nature">
        <title>rRNA introns, odd ribosomes, and small enigmatic genomes across a large radiation of phyla.</title>
        <authorList>
            <person name="Brown C.T."/>
            <person name="Hug L.A."/>
            <person name="Thomas B.C."/>
            <person name="Sharon I."/>
            <person name="Castelle C.J."/>
            <person name="Singh A."/>
            <person name="Wilkins M.J."/>
            <person name="Williams K.H."/>
            <person name="Banfield J.F."/>
        </authorList>
    </citation>
    <scope>NUCLEOTIDE SEQUENCE [LARGE SCALE GENOMIC DNA]</scope>
</reference>
<sequence length="256" mass="29420">MNRNEIIKDCQLLLDAYKTGKLGQTVMPEDSNPGFSKDDALDIAYFSLPMALNYQRNSYELWKAALKTYNDEETRIIFDVSKACKLSGSDIKITLMKYKLALQPNKHIDIWQRISQTVYQNWGSFSGLLKAAENDFLKLKGIVQKEHKKGFPYLSGAKIFNYWCFILNSYCKANLKNSEFIDIAPDTHITKCSVKLGVITEKEAETLSKEEISDKWRALLKGSGINPTDMHPPLWFWSRNGFIYKLEANENTSIYI</sequence>
<gene>
    <name evidence="1" type="ORF">UT18_C0010G0012</name>
</gene>
<accession>A0A0G0M292</accession>
<name>A0A0G0M292_UNCC2</name>
<protein>
    <submittedName>
        <fullName evidence="1">Uncharacterized protein</fullName>
    </submittedName>
</protein>
<proteinExistence type="predicted"/>
<evidence type="ECO:0000313" key="1">
    <source>
        <dbReference type="EMBL" id="KKQ94440.1"/>
    </source>
</evidence>
<dbReference type="Proteomes" id="UP000034207">
    <property type="component" value="Unassembled WGS sequence"/>
</dbReference>
<dbReference type="AlphaFoldDB" id="A0A0G0M292"/>
<dbReference type="EMBL" id="LBVV01000010">
    <property type="protein sequence ID" value="KKQ94440.1"/>
    <property type="molecule type" value="Genomic_DNA"/>
</dbReference>
<organism evidence="1 2">
    <name type="scientific">candidate division CPR2 bacterium GW2011_GWC2_39_10</name>
    <dbReference type="NCBI Taxonomy" id="1618345"/>
    <lineage>
        <taxon>Bacteria</taxon>
        <taxon>Bacteria division CPR2</taxon>
    </lineage>
</organism>
<evidence type="ECO:0000313" key="2">
    <source>
        <dbReference type="Proteomes" id="UP000034207"/>
    </source>
</evidence>
<dbReference type="STRING" id="1618345.UT18_C0010G0012"/>
<comment type="caution">
    <text evidence="1">The sequence shown here is derived from an EMBL/GenBank/DDBJ whole genome shotgun (WGS) entry which is preliminary data.</text>
</comment>